<dbReference type="Proteomes" id="UP001283361">
    <property type="component" value="Unassembled WGS sequence"/>
</dbReference>
<reference evidence="1" key="1">
    <citation type="journal article" date="2023" name="G3 (Bethesda)">
        <title>A reference genome for the long-term kleptoplast-retaining sea slug Elysia crispata morphotype clarki.</title>
        <authorList>
            <person name="Eastman K.E."/>
            <person name="Pendleton A.L."/>
            <person name="Shaikh M.A."/>
            <person name="Suttiyut T."/>
            <person name="Ogas R."/>
            <person name="Tomko P."/>
            <person name="Gavelis G."/>
            <person name="Widhalm J.R."/>
            <person name="Wisecaver J.H."/>
        </authorList>
    </citation>
    <scope>NUCLEOTIDE SEQUENCE</scope>
    <source>
        <strain evidence="1">ECLA1</strain>
    </source>
</reference>
<sequence>MPACDVYNHLRADKDSWSHLGSKSATVLEAKRIENEKAQNLQFLKIASDIESRPRKEIFCSMVIEELQSNSPGHEGRAENIFQPSRTMMFFSSVLVALSVMGAFAADDDAPAACTAKPFTGRVFNGIQFRVFNTYNDFNNGLSMNDDPVTGEWTLIDLNSGFVYSGFMGTCNKHELPQDARVSPADIISQRKFEYSVSLPDGSELNAYSYTHGNAILNFLVNDDCVSVITSASLGGALAMSNYIFDVVTDNPDLSLLTQRYAEVQDVMFCP</sequence>
<organism evidence="1 2">
    <name type="scientific">Elysia crispata</name>
    <name type="common">lettuce slug</name>
    <dbReference type="NCBI Taxonomy" id="231223"/>
    <lineage>
        <taxon>Eukaryota</taxon>
        <taxon>Metazoa</taxon>
        <taxon>Spiralia</taxon>
        <taxon>Lophotrochozoa</taxon>
        <taxon>Mollusca</taxon>
        <taxon>Gastropoda</taxon>
        <taxon>Heterobranchia</taxon>
        <taxon>Euthyneura</taxon>
        <taxon>Panpulmonata</taxon>
        <taxon>Sacoglossa</taxon>
        <taxon>Placobranchoidea</taxon>
        <taxon>Plakobranchidae</taxon>
        <taxon>Elysia</taxon>
    </lineage>
</organism>
<dbReference type="AlphaFoldDB" id="A0AAE0XTW0"/>
<name>A0AAE0XTW0_9GAST</name>
<keyword evidence="2" id="KW-1185">Reference proteome</keyword>
<protein>
    <submittedName>
        <fullName evidence="1">Uncharacterized protein</fullName>
    </submittedName>
</protein>
<comment type="caution">
    <text evidence="1">The sequence shown here is derived from an EMBL/GenBank/DDBJ whole genome shotgun (WGS) entry which is preliminary data.</text>
</comment>
<evidence type="ECO:0000313" key="1">
    <source>
        <dbReference type="EMBL" id="KAK3712215.1"/>
    </source>
</evidence>
<accession>A0AAE0XTW0</accession>
<proteinExistence type="predicted"/>
<dbReference type="EMBL" id="JAWDGP010007585">
    <property type="protein sequence ID" value="KAK3712215.1"/>
    <property type="molecule type" value="Genomic_DNA"/>
</dbReference>
<gene>
    <name evidence="1" type="ORF">RRG08_054287</name>
</gene>
<evidence type="ECO:0000313" key="2">
    <source>
        <dbReference type="Proteomes" id="UP001283361"/>
    </source>
</evidence>